<dbReference type="InterPro" id="IPR039422">
    <property type="entry name" value="MarR/SlyA-like"/>
</dbReference>
<dbReference type="InterPro" id="IPR036390">
    <property type="entry name" value="WH_DNA-bd_sf"/>
</dbReference>
<comment type="caution">
    <text evidence="2">The sequence shown here is derived from an EMBL/GenBank/DDBJ whole genome shotgun (WGS) entry which is preliminary data.</text>
</comment>
<dbReference type="RefSeq" id="WP_205113914.1">
    <property type="nucleotide sequence ID" value="NZ_JAFBCM010000001.1"/>
</dbReference>
<dbReference type="SUPFAM" id="SSF46785">
    <property type="entry name" value="Winged helix' DNA-binding domain"/>
    <property type="match status" value="1"/>
</dbReference>
<gene>
    <name evidence="2" type="ORF">ACFOUW_11595</name>
</gene>
<dbReference type="Gene3D" id="1.10.10.10">
    <property type="entry name" value="Winged helix-like DNA-binding domain superfamily/Winged helix DNA-binding domain"/>
    <property type="match status" value="1"/>
</dbReference>
<dbReference type="Proteomes" id="UP001595699">
    <property type="component" value="Unassembled WGS sequence"/>
</dbReference>
<sequence>MTKAGTGSETFEAWANLHRVYLEMRRLLDAEMASNASCSLFEHDLLSRLDFAEGHRLKMNELADLMDVTRGGLTRIIDRLVERDWVRRDRPDDNRREVYAVLTDEGERTLAKARVTYVRLLEETLGGQLTGPELSDFVGSTDKLLKALGRPC</sequence>
<dbReference type="PANTHER" id="PTHR33164">
    <property type="entry name" value="TRANSCRIPTIONAL REGULATOR, MARR FAMILY"/>
    <property type="match status" value="1"/>
</dbReference>
<evidence type="ECO:0000313" key="2">
    <source>
        <dbReference type="EMBL" id="MFC3761484.1"/>
    </source>
</evidence>
<dbReference type="EMBL" id="JBHRZH010000009">
    <property type="protein sequence ID" value="MFC3761484.1"/>
    <property type="molecule type" value="Genomic_DNA"/>
</dbReference>
<keyword evidence="3" id="KW-1185">Reference proteome</keyword>
<dbReference type="SMART" id="SM00347">
    <property type="entry name" value="HTH_MARR"/>
    <property type="match status" value="1"/>
</dbReference>
<evidence type="ECO:0000259" key="1">
    <source>
        <dbReference type="PROSITE" id="PS50995"/>
    </source>
</evidence>
<proteinExistence type="predicted"/>
<dbReference type="Pfam" id="PF01047">
    <property type="entry name" value="MarR"/>
    <property type="match status" value="1"/>
</dbReference>
<name>A0ABV7YBP5_9ACTN</name>
<reference evidence="3" key="1">
    <citation type="journal article" date="2019" name="Int. J. Syst. Evol. Microbiol.">
        <title>The Global Catalogue of Microorganisms (GCM) 10K type strain sequencing project: providing services to taxonomists for standard genome sequencing and annotation.</title>
        <authorList>
            <consortium name="The Broad Institute Genomics Platform"/>
            <consortium name="The Broad Institute Genome Sequencing Center for Infectious Disease"/>
            <person name="Wu L."/>
            <person name="Ma J."/>
        </authorList>
    </citation>
    <scope>NUCLEOTIDE SEQUENCE [LARGE SCALE GENOMIC DNA]</scope>
    <source>
        <strain evidence="3">CGMCC 4.7241</strain>
    </source>
</reference>
<feature type="domain" description="HTH marR-type" evidence="1">
    <location>
        <begin position="10"/>
        <end position="146"/>
    </location>
</feature>
<evidence type="ECO:0000313" key="3">
    <source>
        <dbReference type="Proteomes" id="UP001595699"/>
    </source>
</evidence>
<dbReference type="PROSITE" id="PS50995">
    <property type="entry name" value="HTH_MARR_2"/>
    <property type="match status" value="1"/>
</dbReference>
<dbReference type="InterPro" id="IPR000835">
    <property type="entry name" value="HTH_MarR-typ"/>
</dbReference>
<organism evidence="2 3">
    <name type="scientific">Tenggerimyces flavus</name>
    <dbReference type="NCBI Taxonomy" id="1708749"/>
    <lineage>
        <taxon>Bacteria</taxon>
        <taxon>Bacillati</taxon>
        <taxon>Actinomycetota</taxon>
        <taxon>Actinomycetes</taxon>
        <taxon>Propionibacteriales</taxon>
        <taxon>Nocardioidaceae</taxon>
        <taxon>Tenggerimyces</taxon>
    </lineage>
</organism>
<dbReference type="PANTHER" id="PTHR33164:SF43">
    <property type="entry name" value="HTH-TYPE TRANSCRIPTIONAL REPRESSOR YETL"/>
    <property type="match status" value="1"/>
</dbReference>
<dbReference type="InterPro" id="IPR036388">
    <property type="entry name" value="WH-like_DNA-bd_sf"/>
</dbReference>
<protein>
    <submittedName>
        <fullName evidence="2">MarR family winged helix-turn-helix transcriptional regulator</fullName>
    </submittedName>
</protein>
<dbReference type="PRINTS" id="PR00598">
    <property type="entry name" value="HTHMARR"/>
</dbReference>
<accession>A0ABV7YBP5</accession>